<dbReference type="NCBIfam" id="TIGR00079">
    <property type="entry name" value="pept_deformyl"/>
    <property type="match status" value="1"/>
</dbReference>
<dbReference type="GO" id="GO:0046872">
    <property type="term" value="F:metal ion binding"/>
    <property type="evidence" value="ECO:0007669"/>
    <property type="project" value="UniProtKB-KW"/>
</dbReference>
<dbReference type="GO" id="GO:0042586">
    <property type="term" value="F:peptide deformylase activity"/>
    <property type="evidence" value="ECO:0007669"/>
    <property type="project" value="UniProtKB-UniRule"/>
</dbReference>
<name>A0A4P9C6J2_EUBML</name>
<comment type="similarity">
    <text evidence="1 3">Belongs to the polypeptide deformylase family.</text>
</comment>
<gene>
    <name evidence="3 4" type="primary">def</name>
    <name evidence="4" type="ORF">CPZ25_006705</name>
</gene>
<feature type="binding site" evidence="3">
    <location>
        <position position="134"/>
    </location>
    <ligand>
        <name>Fe cation</name>
        <dbReference type="ChEBI" id="CHEBI:24875"/>
    </ligand>
</feature>
<feature type="binding site" evidence="3">
    <location>
        <position position="88"/>
    </location>
    <ligand>
        <name>Fe cation</name>
        <dbReference type="ChEBI" id="CHEBI:24875"/>
    </ligand>
</feature>
<dbReference type="EMBL" id="CP029487">
    <property type="protein sequence ID" value="QCT71027.1"/>
    <property type="molecule type" value="Genomic_DNA"/>
</dbReference>
<evidence type="ECO:0000256" key="1">
    <source>
        <dbReference type="ARBA" id="ARBA00010759"/>
    </source>
</evidence>
<proteinExistence type="inferred from homology"/>
<dbReference type="HAMAP" id="MF_00163">
    <property type="entry name" value="Pep_deformylase"/>
    <property type="match status" value="1"/>
</dbReference>
<keyword evidence="2 3" id="KW-0408">Iron</keyword>
<sequence>MAIRKMRVNDDPILRKKTREITEINDRIIELQKDMLDTMYAEEGVGLAAPQVGVLKQLIVIDIGEGPVTLINPEITKQEGSVVEEEACLSFPDRSGKVERPEFVTVEYTDLSGDRYEMECQGLMARAVCHEVDHLNGIVFLDRVIK</sequence>
<dbReference type="PANTHER" id="PTHR10458:SF22">
    <property type="entry name" value="PEPTIDE DEFORMYLASE"/>
    <property type="match status" value="1"/>
</dbReference>
<keyword evidence="3" id="KW-0378">Hydrolase</keyword>
<keyword evidence="3" id="KW-0479">Metal-binding</keyword>
<dbReference type="InterPro" id="IPR023635">
    <property type="entry name" value="Peptide_deformylase"/>
</dbReference>
<dbReference type="Pfam" id="PF01327">
    <property type="entry name" value="Pep_deformylase"/>
    <property type="match status" value="1"/>
</dbReference>
<dbReference type="NCBIfam" id="NF001159">
    <property type="entry name" value="PRK00150.1-3"/>
    <property type="match status" value="1"/>
</dbReference>
<evidence type="ECO:0000313" key="5">
    <source>
        <dbReference type="Proteomes" id="UP000218387"/>
    </source>
</evidence>
<dbReference type="PANTHER" id="PTHR10458">
    <property type="entry name" value="PEPTIDE DEFORMYLASE"/>
    <property type="match status" value="1"/>
</dbReference>
<comment type="cofactor">
    <cofactor evidence="3">
        <name>Fe(2+)</name>
        <dbReference type="ChEBI" id="CHEBI:29033"/>
    </cofactor>
    <text evidence="3">Binds 1 Fe(2+) ion.</text>
</comment>
<dbReference type="AlphaFoldDB" id="A0A4P9C6J2"/>
<feature type="active site" evidence="3">
    <location>
        <position position="131"/>
    </location>
</feature>
<accession>A0A4P9C6J2</accession>
<feature type="binding site" evidence="3">
    <location>
        <position position="130"/>
    </location>
    <ligand>
        <name>Fe cation</name>
        <dbReference type="ChEBI" id="CHEBI:24875"/>
    </ligand>
</feature>
<dbReference type="RefSeq" id="WP_058693945.1">
    <property type="nucleotide sequence ID" value="NZ_CP029487.1"/>
</dbReference>
<dbReference type="GO" id="GO:0006412">
    <property type="term" value="P:translation"/>
    <property type="evidence" value="ECO:0007669"/>
    <property type="project" value="UniProtKB-UniRule"/>
</dbReference>
<dbReference type="InterPro" id="IPR036821">
    <property type="entry name" value="Peptide_deformylase_sf"/>
</dbReference>
<dbReference type="KEGG" id="emt:CPZ25_006705"/>
<dbReference type="Proteomes" id="UP000218387">
    <property type="component" value="Chromosome"/>
</dbReference>
<evidence type="ECO:0000256" key="2">
    <source>
        <dbReference type="ARBA" id="ARBA00023004"/>
    </source>
</evidence>
<comment type="function">
    <text evidence="3">Removes the formyl group from the N-terminal Met of newly synthesized proteins. Requires at least a dipeptide for an efficient rate of reaction. N-terminal L-methionine is a prerequisite for activity but the enzyme has broad specificity at other positions.</text>
</comment>
<dbReference type="PRINTS" id="PR01576">
    <property type="entry name" value="PDEFORMYLASE"/>
</dbReference>
<dbReference type="CDD" id="cd00487">
    <property type="entry name" value="Pep_deformylase"/>
    <property type="match status" value="1"/>
</dbReference>
<dbReference type="PIRSF" id="PIRSF004749">
    <property type="entry name" value="Pep_def"/>
    <property type="match status" value="1"/>
</dbReference>
<reference evidence="4 5" key="1">
    <citation type="submission" date="2018-05" db="EMBL/GenBank/DDBJ databases">
        <title>Genome comparison of Eubacterium sp.</title>
        <authorList>
            <person name="Feng Y."/>
            <person name="Sanchez-Andrea I."/>
            <person name="Stams A.J.M."/>
            <person name="De Vos W.M."/>
        </authorList>
    </citation>
    <scope>NUCLEOTIDE SEQUENCE [LARGE SCALE GENOMIC DNA]</scope>
    <source>
        <strain evidence="4 5">YI</strain>
    </source>
</reference>
<comment type="catalytic activity">
    <reaction evidence="3">
        <text>N-terminal N-formyl-L-methionyl-[peptide] + H2O = N-terminal L-methionyl-[peptide] + formate</text>
        <dbReference type="Rhea" id="RHEA:24420"/>
        <dbReference type="Rhea" id="RHEA-COMP:10639"/>
        <dbReference type="Rhea" id="RHEA-COMP:10640"/>
        <dbReference type="ChEBI" id="CHEBI:15377"/>
        <dbReference type="ChEBI" id="CHEBI:15740"/>
        <dbReference type="ChEBI" id="CHEBI:49298"/>
        <dbReference type="ChEBI" id="CHEBI:64731"/>
        <dbReference type="EC" id="3.5.1.88"/>
    </reaction>
</comment>
<organism evidence="4 5">
    <name type="scientific">Eubacterium maltosivorans</name>
    <dbReference type="NCBI Taxonomy" id="2041044"/>
    <lineage>
        <taxon>Bacteria</taxon>
        <taxon>Bacillati</taxon>
        <taxon>Bacillota</taxon>
        <taxon>Clostridia</taxon>
        <taxon>Eubacteriales</taxon>
        <taxon>Eubacteriaceae</taxon>
        <taxon>Eubacterium</taxon>
    </lineage>
</organism>
<keyword evidence="5" id="KW-1185">Reference proteome</keyword>
<evidence type="ECO:0000313" key="4">
    <source>
        <dbReference type="EMBL" id="QCT71027.1"/>
    </source>
</evidence>
<dbReference type="Gene3D" id="3.90.45.10">
    <property type="entry name" value="Peptide deformylase"/>
    <property type="match status" value="1"/>
</dbReference>
<dbReference type="SUPFAM" id="SSF56420">
    <property type="entry name" value="Peptide deformylase"/>
    <property type="match status" value="1"/>
</dbReference>
<protein>
    <recommendedName>
        <fullName evidence="3">Peptide deformylase</fullName>
        <shortName evidence="3">PDF</shortName>
        <ecNumber evidence="3">3.5.1.88</ecNumber>
    </recommendedName>
    <alternativeName>
        <fullName evidence="3">Polypeptide deformylase</fullName>
    </alternativeName>
</protein>
<evidence type="ECO:0000256" key="3">
    <source>
        <dbReference type="HAMAP-Rule" id="MF_00163"/>
    </source>
</evidence>
<keyword evidence="3" id="KW-0648">Protein biosynthesis</keyword>
<dbReference type="EC" id="3.5.1.88" evidence="3"/>